<reference evidence="1 2" key="1">
    <citation type="submission" date="2019-03" db="EMBL/GenBank/DDBJ databases">
        <title>Porphyromonas levii Isolated from the Uterus of Dairy Cows.</title>
        <authorList>
            <person name="Francis A.M."/>
        </authorList>
    </citation>
    <scope>NUCLEOTIDE SEQUENCE [LARGE SCALE GENOMIC DNA]</scope>
    <source>
        <strain evidence="1 2">AF5678</strain>
    </source>
</reference>
<keyword evidence="2" id="KW-1185">Reference proteome</keyword>
<evidence type="ECO:0000313" key="1">
    <source>
        <dbReference type="EMBL" id="TFH94187.1"/>
    </source>
</evidence>
<gene>
    <name evidence="1" type="ORF">E4P47_08615</name>
</gene>
<sequence>MKKIILFTLFLSLWLFAFGQEREKVPLVTYYRFNTTEVQGDDIIEYIGKGNKLYRQKNDANVIESNYTMCIMDDIYAVAPSSQALKGDSTIFYVQGPASFYINMSSGLLQYVWETGGEYFDINSVRDSIQWEITSERKEILGIACRKAIGTLDDGSIATVWYSEEIAIPFGPNRIWGTPGLVVTLQLGAFNYVLIGVEYCDKVSEIKYVSRGQKMTEEEYDRYVEERIKKYAEPVQEGNTTRRIIIYKKPN</sequence>
<dbReference type="OrthoDB" id="1068986at2"/>
<protein>
    <submittedName>
        <fullName evidence="1">GLPGLI family protein</fullName>
    </submittedName>
</protein>
<evidence type="ECO:0000313" key="2">
    <source>
        <dbReference type="Proteomes" id="UP000297225"/>
    </source>
</evidence>
<dbReference type="NCBIfam" id="TIGR01200">
    <property type="entry name" value="GLPGLI"/>
    <property type="match status" value="1"/>
</dbReference>
<proteinExistence type="predicted"/>
<comment type="caution">
    <text evidence="1">The sequence shown here is derived from an EMBL/GenBank/DDBJ whole genome shotgun (WGS) entry which is preliminary data.</text>
</comment>
<dbReference type="InterPro" id="IPR005901">
    <property type="entry name" value="GLPGLI"/>
</dbReference>
<dbReference type="Proteomes" id="UP000297225">
    <property type="component" value="Unassembled WGS sequence"/>
</dbReference>
<dbReference type="AlphaFoldDB" id="A0A4Y8WMX8"/>
<organism evidence="1 2">
    <name type="scientific">Porphyromonas levii</name>
    <dbReference type="NCBI Taxonomy" id="28114"/>
    <lineage>
        <taxon>Bacteria</taxon>
        <taxon>Pseudomonadati</taxon>
        <taxon>Bacteroidota</taxon>
        <taxon>Bacteroidia</taxon>
        <taxon>Bacteroidales</taxon>
        <taxon>Porphyromonadaceae</taxon>
        <taxon>Porphyromonas</taxon>
    </lineage>
</organism>
<dbReference type="RefSeq" id="WP_018359399.1">
    <property type="nucleotide sequence ID" value="NZ_CP197400.1"/>
</dbReference>
<dbReference type="Pfam" id="PF22252">
    <property type="entry name" value="PNGase_F-II_N"/>
    <property type="match status" value="1"/>
</dbReference>
<dbReference type="STRING" id="1122973.GCA_000379925_02171"/>
<name>A0A4Y8WMX8_9PORP</name>
<accession>A0A4Y8WMX8</accession>
<dbReference type="EMBL" id="SPNC01000168">
    <property type="protein sequence ID" value="TFH94187.1"/>
    <property type="molecule type" value="Genomic_DNA"/>
</dbReference>